<proteinExistence type="inferred from homology"/>
<evidence type="ECO:0000256" key="5">
    <source>
        <dbReference type="ARBA" id="ARBA00023098"/>
    </source>
</evidence>
<evidence type="ECO:0000256" key="9">
    <source>
        <dbReference type="HAMAP-Rule" id="MF_01815"/>
    </source>
</evidence>
<comment type="subcellular location">
    <subcellularLocation>
        <location evidence="9">Cytoplasm</location>
    </subcellularLocation>
</comment>
<protein>
    <recommendedName>
        <fullName evidence="9">Beta-ketoacyl-[acyl-carrier-protein] synthase III</fullName>
        <shortName evidence="9">Beta-ketoacyl-ACP synthase III</shortName>
        <shortName evidence="9">KAS III</shortName>
        <ecNumber evidence="9">2.3.1.180</ecNumber>
    </recommendedName>
    <alternativeName>
        <fullName evidence="9">3-oxoacyl-[acyl-carrier-protein] synthase 3</fullName>
    </alternativeName>
    <alternativeName>
        <fullName evidence="9">3-oxoacyl-[acyl-carrier-protein] synthase III</fullName>
    </alternativeName>
</protein>
<keyword evidence="5 9" id="KW-0443">Lipid metabolism</keyword>
<keyword evidence="4 9" id="KW-0276">Fatty acid metabolism</keyword>
<dbReference type="Pfam" id="PF08545">
    <property type="entry name" value="ACP_syn_III"/>
    <property type="match status" value="1"/>
</dbReference>
<keyword evidence="3 9" id="KW-0808">Transferase</keyword>
<feature type="region of interest" description="ACP-binding" evidence="9">
    <location>
        <begin position="245"/>
        <end position="249"/>
    </location>
</feature>
<dbReference type="InterPro" id="IPR004655">
    <property type="entry name" value="FabH"/>
</dbReference>
<keyword evidence="2 9" id="KW-0444">Lipid biosynthesis</keyword>
<keyword evidence="13" id="KW-1185">Reference proteome</keyword>
<evidence type="ECO:0000313" key="12">
    <source>
        <dbReference type="EMBL" id="MEQ2440029.1"/>
    </source>
</evidence>
<gene>
    <name evidence="9" type="primary">fabH</name>
    <name evidence="12" type="ORF">WMO26_04225</name>
</gene>
<feature type="active site" evidence="9">
    <location>
        <position position="110"/>
    </location>
</feature>
<dbReference type="EC" id="2.3.1.180" evidence="9"/>
<keyword evidence="6 9" id="KW-0275">Fatty acid biosynthesis</keyword>
<name>A0ABV1DYC6_9FIRM</name>
<feature type="domain" description="Beta-ketoacyl-[acyl-carrier-protein] synthase III N-terminal" evidence="11">
    <location>
        <begin position="104"/>
        <end position="179"/>
    </location>
</feature>
<feature type="domain" description="Beta-ketoacyl-[acyl-carrier-protein] synthase III C-terminal" evidence="10">
    <location>
        <begin position="229"/>
        <end position="317"/>
    </location>
</feature>
<evidence type="ECO:0000313" key="13">
    <source>
        <dbReference type="Proteomes" id="UP001489509"/>
    </source>
</evidence>
<comment type="caution">
    <text evidence="12">The sequence shown here is derived from an EMBL/GenBank/DDBJ whole genome shotgun (WGS) entry which is preliminary data.</text>
</comment>
<feature type="active site" evidence="9">
    <location>
        <position position="244"/>
    </location>
</feature>
<evidence type="ECO:0000256" key="7">
    <source>
        <dbReference type="ARBA" id="ARBA00023268"/>
    </source>
</evidence>
<evidence type="ECO:0000259" key="10">
    <source>
        <dbReference type="Pfam" id="PF08541"/>
    </source>
</evidence>
<evidence type="ECO:0000256" key="6">
    <source>
        <dbReference type="ARBA" id="ARBA00023160"/>
    </source>
</evidence>
<evidence type="ECO:0000259" key="11">
    <source>
        <dbReference type="Pfam" id="PF08545"/>
    </source>
</evidence>
<comment type="similarity">
    <text evidence="1 9">Belongs to the thiolase-like superfamily. FabH family.</text>
</comment>
<dbReference type="PANTHER" id="PTHR43091">
    <property type="entry name" value="3-OXOACYL-[ACYL-CARRIER-PROTEIN] SYNTHASE"/>
    <property type="match status" value="1"/>
</dbReference>
<dbReference type="NCBIfam" id="NF006829">
    <property type="entry name" value="PRK09352.1"/>
    <property type="match status" value="1"/>
</dbReference>
<dbReference type="GO" id="GO:0033818">
    <property type="term" value="F:beta-ketoacyl-acyl-carrier-protein synthase III activity"/>
    <property type="evidence" value="ECO:0007669"/>
    <property type="project" value="UniProtKB-EC"/>
</dbReference>
<keyword evidence="7 9" id="KW-0511">Multifunctional enzyme</keyword>
<evidence type="ECO:0000256" key="1">
    <source>
        <dbReference type="ARBA" id="ARBA00008642"/>
    </source>
</evidence>
<keyword evidence="9" id="KW-0963">Cytoplasm</keyword>
<evidence type="ECO:0000256" key="8">
    <source>
        <dbReference type="ARBA" id="ARBA00023315"/>
    </source>
</evidence>
<dbReference type="NCBIfam" id="TIGR00747">
    <property type="entry name" value="fabH"/>
    <property type="match status" value="1"/>
</dbReference>
<evidence type="ECO:0000256" key="2">
    <source>
        <dbReference type="ARBA" id="ARBA00022516"/>
    </source>
</evidence>
<dbReference type="HAMAP" id="MF_01815">
    <property type="entry name" value="FabH"/>
    <property type="match status" value="1"/>
</dbReference>
<dbReference type="CDD" id="cd00830">
    <property type="entry name" value="KAS_III"/>
    <property type="match status" value="1"/>
</dbReference>
<comment type="function">
    <text evidence="9">Catalyzes the condensation reaction of fatty acid synthesis by the addition to an acyl acceptor of two carbons from malonyl-ACP. Catalyzes the first condensation reaction which initiates fatty acid synthesis and may therefore play a role in governing the total rate of fatty acid production. Possesses both acetoacetyl-ACP synthase and acetyl transacylase activities. Its substrate specificity determines the biosynthesis of branched-chain and/or straight-chain of fatty acids.</text>
</comment>
<dbReference type="PANTHER" id="PTHR43091:SF1">
    <property type="entry name" value="BETA-KETOACYL-[ACYL-CARRIER-PROTEIN] SYNTHASE III, CHLOROPLASTIC"/>
    <property type="match status" value="1"/>
</dbReference>
<reference evidence="12 13" key="1">
    <citation type="submission" date="2024-03" db="EMBL/GenBank/DDBJ databases">
        <title>Human intestinal bacterial collection.</title>
        <authorList>
            <person name="Pauvert C."/>
            <person name="Hitch T.C.A."/>
            <person name="Clavel T."/>
        </authorList>
    </citation>
    <scope>NUCLEOTIDE SEQUENCE [LARGE SCALE GENOMIC DNA]</scope>
    <source>
        <strain evidence="12 13">CLA-JM-H44</strain>
    </source>
</reference>
<dbReference type="InterPro" id="IPR013751">
    <property type="entry name" value="ACP_syn_III_N"/>
</dbReference>
<comment type="domain">
    <text evidence="9">The last Arg residue of the ACP-binding site is essential for the weak association between ACP/AcpP and FabH.</text>
</comment>
<dbReference type="Pfam" id="PF08541">
    <property type="entry name" value="ACP_syn_III_C"/>
    <property type="match status" value="1"/>
</dbReference>
<dbReference type="InterPro" id="IPR016039">
    <property type="entry name" value="Thiolase-like"/>
</dbReference>
<dbReference type="Gene3D" id="3.40.47.10">
    <property type="match status" value="1"/>
</dbReference>
<evidence type="ECO:0000256" key="3">
    <source>
        <dbReference type="ARBA" id="ARBA00022679"/>
    </source>
</evidence>
<accession>A0ABV1DYC6</accession>
<dbReference type="InterPro" id="IPR013747">
    <property type="entry name" value="ACP_syn_III_C"/>
</dbReference>
<feature type="active site" evidence="9">
    <location>
        <position position="274"/>
    </location>
</feature>
<comment type="subunit">
    <text evidence="9">Homodimer.</text>
</comment>
<dbReference type="RefSeq" id="WP_349218368.1">
    <property type="nucleotide sequence ID" value="NZ_JBBMFD010000004.1"/>
</dbReference>
<organism evidence="12 13">
    <name type="scientific">Solibaculum intestinale</name>
    <dbReference type="NCBI Taxonomy" id="3133165"/>
    <lineage>
        <taxon>Bacteria</taxon>
        <taxon>Bacillati</taxon>
        <taxon>Bacillota</taxon>
        <taxon>Clostridia</taxon>
        <taxon>Eubacteriales</taxon>
        <taxon>Oscillospiraceae</taxon>
        <taxon>Solibaculum</taxon>
    </lineage>
</organism>
<dbReference type="EMBL" id="JBBMFD010000004">
    <property type="protein sequence ID" value="MEQ2440029.1"/>
    <property type="molecule type" value="Genomic_DNA"/>
</dbReference>
<dbReference type="SUPFAM" id="SSF53901">
    <property type="entry name" value="Thiolase-like"/>
    <property type="match status" value="1"/>
</dbReference>
<comment type="pathway">
    <text evidence="9">Lipid metabolism; fatty acid biosynthesis.</text>
</comment>
<sequence>MSFQVIGTGSAAPACVKTNDDLSQFLDTSDEWIRTRTGIGERHVCTTETMSDLTEWAAKRALEDAGVSPQELDLILCSTVRGDYMTPSQACVIQKRIGATCPAFDVNAACSGFLYALDVADGYFARKKVKKVLIVSSEVLSRLADWTDRSTCVLFGDGAGAVVLEEGDDLLSLRLTADGNWESLVIPQVHGNCPFDETQEEDPFLRMNGQDVYKFAVTNMAADLKCVIEEAGLTCEQVDFVLPHQANIRIIEAAAHRLPIPREKYVVNIEHYGNTSSASIPMMLDELNREGKLKKGDILAMSAFGGGFTTGAGVLRWSK</sequence>
<dbReference type="Proteomes" id="UP001489509">
    <property type="component" value="Unassembled WGS sequence"/>
</dbReference>
<evidence type="ECO:0000256" key="4">
    <source>
        <dbReference type="ARBA" id="ARBA00022832"/>
    </source>
</evidence>
<comment type="catalytic activity">
    <reaction evidence="9">
        <text>malonyl-[ACP] + acetyl-CoA + H(+) = 3-oxobutanoyl-[ACP] + CO2 + CoA</text>
        <dbReference type="Rhea" id="RHEA:12080"/>
        <dbReference type="Rhea" id="RHEA-COMP:9623"/>
        <dbReference type="Rhea" id="RHEA-COMP:9625"/>
        <dbReference type="ChEBI" id="CHEBI:15378"/>
        <dbReference type="ChEBI" id="CHEBI:16526"/>
        <dbReference type="ChEBI" id="CHEBI:57287"/>
        <dbReference type="ChEBI" id="CHEBI:57288"/>
        <dbReference type="ChEBI" id="CHEBI:78449"/>
        <dbReference type="ChEBI" id="CHEBI:78450"/>
        <dbReference type="EC" id="2.3.1.180"/>
    </reaction>
</comment>
<keyword evidence="8 9" id="KW-0012">Acyltransferase</keyword>